<dbReference type="RefSeq" id="WP_050787952.1">
    <property type="nucleotide sequence ID" value="NZ_BPTR01000001.1"/>
</dbReference>
<evidence type="ECO:0000313" key="1">
    <source>
        <dbReference type="EMBL" id="GJG27063.1"/>
    </source>
</evidence>
<accession>A0AA37HW09</accession>
<name>A0AA37HW09_SEGBR</name>
<sequence>MTDNMDNAEFTAGVWTEVECTEECYNQFVQEPIFDEDHAQFFLCREDGTRKPVRMSTVVFRQYGSEDWEDDIMYGCVEAQALGDGQEEPIPVKIYNLGTPADELVQVIKQDANGTLFTVNYDDGNIEVPAAQKTDEGFLITHEQVVIGDPIEITFNPTNGKAFTMHIEVPNIGLTIRDGEGKAVTGNLELSFEDVMTYTYSFKGNEHDDRFLISFNNDKKIYLYIQSDSHTLSIRNKKDKMAKVGETASEGKLALLLEGIPNAVIKHGNERWRIKVEG</sequence>
<dbReference type="AlphaFoldDB" id="A0AA37HW09"/>
<proteinExistence type="predicted"/>
<dbReference type="EMBL" id="BPTR01000001">
    <property type="protein sequence ID" value="GJG27063.1"/>
    <property type="molecule type" value="Genomic_DNA"/>
</dbReference>
<organism evidence="1 2">
    <name type="scientific">Segatella bryantii</name>
    <name type="common">Prevotella bryantii</name>
    <dbReference type="NCBI Taxonomy" id="77095"/>
    <lineage>
        <taxon>Bacteria</taxon>
        <taxon>Pseudomonadati</taxon>
        <taxon>Bacteroidota</taxon>
        <taxon>Bacteroidia</taxon>
        <taxon>Bacteroidales</taxon>
        <taxon>Prevotellaceae</taxon>
        <taxon>Segatella</taxon>
    </lineage>
</organism>
<gene>
    <name evidence="1" type="ORF">PRRU23_07630</name>
</gene>
<evidence type="ECO:0000313" key="2">
    <source>
        <dbReference type="Proteomes" id="UP000887043"/>
    </source>
</evidence>
<reference evidence="1" key="1">
    <citation type="submission" date="2021-08" db="EMBL/GenBank/DDBJ databases">
        <title>Prevotella lacticifex sp. nov., isolated from rumen of cow.</title>
        <authorList>
            <person name="Shinkai T."/>
            <person name="Ikeyama N."/>
            <person name="Kumagai M."/>
            <person name="Ohmori H."/>
            <person name="Sakamoto M."/>
            <person name="Ohkuma M."/>
            <person name="Mitsumori M."/>
        </authorList>
    </citation>
    <scope>NUCLEOTIDE SEQUENCE</scope>
    <source>
        <strain evidence="1">DSM 11371</strain>
    </source>
</reference>
<comment type="caution">
    <text evidence="1">The sequence shown here is derived from an EMBL/GenBank/DDBJ whole genome shotgun (WGS) entry which is preliminary data.</text>
</comment>
<dbReference type="Proteomes" id="UP000887043">
    <property type="component" value="Unassembled WGS sequence"/>
</dbReference>
<protein>
    <submittedName>
        <fullName evidence="1">Uncharacterized protein</fullName>
    </submittedName>
</protein>